<dbReference type="Proteomes" id="UP000799770">
    <property type="component" value="Unassembled WGS sequence"/>
</dbReference>
<evidence type="ECO:0000313" key="2">
    <source>
        <dbReference type="Proteomes" id="UP000799770"/>
    </source>
</evidence>
<sequence length="182" mass="20956">MTPRATDYLIRQIRGRVIGLLEVAVKNVHLASLHSDCYSCYVVLLPEDRPCSRVFQRRKRSYRVFQRRPNELSAFVLGCRGRHCLLRCLNVLASRRSTNHFDSFATLSDTPLVATYLLLLSRRQSSLGICPNVLCWDLCDRLSESKRTRSMLALLVPCESPRLEKIALAVWRPRARVGQELR</sequence>
<accession>A0A6A5YL72</accession>
<dbReference type="EMBL" id="ML977351">
    <property type="protein sequence ID" value="KAF2107856.1"/>
    <property type="molecule type" value="Genomic_DNA"/>
</dbReference>
<proteinExistence type="predicted"/>
<keyword evidence="2" id="KW-1185">Reference proteome</keyword>
<dbReference type="AlphaFoldDB" id="A0A6A5YL72"/>
<reference evidence="1" key="1">
    <citation type="journal article" date="2020" name="Stud. Mycol.">
        <title>101 Dothideomycetes genomes: a test case for predicting lifestyles and emergence of pathogens.</title>
        <authorList>
            <person name="Haridas S."/>
            <person name="Albert R."/>
            <person name="Binder M."/>
            <person name="Bloem J."/>
            <person name="Labutti K."/>
            <person name="Salamov A."/>
            <person name="Andreopoulos B."/>
            <person name="Baker S."/>
            <person name="Barry K."/>
            <person name="Bills G."/>
            <person name="Bluhm B."/>
            <person name="Cannon C."/>
            <person name="Castanera R."/>
            <person name="Culley D."/>
            <person name="Daum C."/>
            <person name="Ezra D."/>
            <person name="Gonzalez J."/>
            <person name="Henrissat B."/>
            <person name="Kuo A."/>
            <person name="Liang C."/>
            <person name="Lipzen A."/>
            <person name="Lutzoni F."/>
            <person name="Magnuson J."/>
            <person name="Mondo S."/>
            <person name="Nolan M."/>
            <person name="Ohm R."/>
            <person name="Pangilinan J."/>
            <person name="Park H.-J."/>
            <person name="Ramirez L."/>
            <person name="Alfaro M."/>
            <person name="Sun H."/>
            <person name="Tritt A."/>
            <person name="Yoshinaga Y."/>
            <person name="Zwiers L.-H."/>
            <person name="Turgeon B."/>
            <person name="Goodwin S."/>
            <person name="Spatafora J."/>
            <person name="Crous P."/>
            <person name="Grigoriev I."/>
        </authorList>
    </citation>
    <scope>NUCLEOTIDE SEQUENCE</scope>
    <source>
        <strain evidence="1">CBS 627.86</strain>
    </source>
</reference>
<evidence type="ECO:0000313" key="1">
    <source>
        <dbReference type="EMBL" id="KAF2107856.1"/>
    </source>
</evidence>
<protein>
    <submittedName>
        <fullName evidence="1">Uncharacterized protein</fullName>
    </submittedName>
</protein>
<name>A0A6A5YL72_9PLEO</name>
<gene>
    <name evidence="1" type="ORF">BDV96DRAFT_288587</name>
</gene>
<organism evidence="1 2">
    <name type="scientific">Lophiotrema nucula</name>
    <dbReference type="NCBI Taxonomy" id="690887"/>
    <lineage>
        <taxon>Eukaryota</taxon>
        <taxon>Fungi</taxon>
        <taxon>Dikarya</taxon>
        <taxon>Ascomycota</taxon>
        <taxon>Pezizomycotina</taxon>
        <taxon>Dothideomycetes</taxon>
        <taxon>Pleosporomycetidae</taxon>
        <taxon>Pleosporales</taxon>
        <taxon>Lophiotremataceae</taxon>
        <taxon>Lophiotrema</taxon>
    </lineage>
</organism>